<proteinExistence type="predicted"/>
<name>A0A382XSQ4_9ZZZZ</name>
<evidence type="ECO:0000313" key="1">
    <source>
        <dbReference type="EMBL" id="SVD74162.1"/>
    </source>
</evidence>
<dbReference type="EMBL" id="UINC01170223">
    <property type="protein sequence ID" value="SVD74162.1"/>
    <property type="molecule type" value="Genomic_DNA"/>
</dbReference>
<organism evidence="1">
    <name type="scientific">marine metagenome</name>
    <dbReference type="NCBI Taxonomy" id="408172"/>
    <lineage>
        <taxon>unclassified sequences</taxon>
        <taxon>metagenomes</taxon>
        <taxon>ecological metagenomes</taxon>
    </lineage>
</organism>
<sequence>MKKLLVLLFSILISFNSYGEVELDFSLDTFCDQSPKVQVRDGLFYLPNTEK</sequence>
<reference evidence="1" key="1">
    <citation type="submission" date="2018-05" db="EMBL/GenBank/DDBJ databases">
        <authorList>
            <person name="Lanie J.A."/>
            <person name="Ng W.-L."/>
            <person name="Kazmierczak K.M."/>
            <person name="Andrzejewski T.M."/>
            <person name="Davidsen T.M."/>
            <person name="Wayne K.J."/>
            <person name="Tettelin H."/>
            <person name="Glass J.I."/>
            <person name="Rusch D."/>
            <person name="Podicherti R."/>
            <person name="Tsui H.-C.T."/>
            <person name="Winkler M.E."/>
        </authorList>
    </citation>
    <scope>NUCLEOTIDE SEQUENCE</scope>
</reference>
<feature type="non-terminal residue" evidence="1">
    <location>
        <position position="51"/>
    </location>
</feature>
<dbReference type="AlphaFoldDB" id="A0A382XSQ4"/>
<gene>
    <name evidence="1" type="ORF">METZ01_LOCUS427016</name>
</gene>
<protein>
    <submittedName>
        <fullName evidence="1">Uncharacterized protein</fullName>
    </submittedName>
</protein>
<accession>A0A382XSQ4</accession>